<dbReference type="Proteomes" id="UP001143480">
    <property type="component" value="Unassembled WGS sequence"/>
</dbReference>
<reference evidence="1" key="1">
    <citation type="journal article" date="2014" name="Int. J. Syst. Evol. Microbiol.">
        <title>Complete genome sequence of Corynebacterium casei LMG S-19264T (=DSM 44701T), isolated from a smear-ripened cheese.</title>
        <authorList>
            <consortium name="US DOE Joint Genome Institute (JGI-PGF)"/>
            <person name="Walter F."/>
            <person name="Albersmeier A."/>
            <person name="Kalinowski J."/>
            <person name="Ruckert C."/>
        </authorList>
    </citation>
    <scope>NUCLEOTIDE SEQUENCE</scope>
    <source>
        <strain evidence="1">VKM Ac-1321</strain>
    </source>
</reference>
<protein>
    <submittedName>
        <fullName evidence="1">Uncharacterized protein</fullName>
    </submittedName>
</protein>
<comment type="caution">
    <text evidence="1">The sequence shown here is derived from an EMBL/GenBank/DDBJ whole genome shotgun (WGS) entry which is preliminary data.</text>
</comment>
<organism evidence="1 2">
    <name type="scientific">Dactylosporangium matsuzakiense</name>
    <dbReference type="NCBI Taxonomy" id="53360"/>
    <lineage>
        <taxon>Bacteria</taxon>
        <taxon>Bacillati</taxon>
        <taxon>Actinomycetota</taxon>
        <taxon>Actinomycetes</taxon>
        <taxon>Micromonosporales</taxon>
        <taxon>Micromonosporaceae</taxon>
        <taxon>Dactylosporangium</taxon>
    </lineage>
</organism>
<accession>A0A9W6NRT4</accession>
<gene>
    <name evidence="1" type="ORF">GCM10017581_086790</name>
</gene>
<dbReference type="EMBL" id="BSFP01000081">
    <property type="protein sequence ID" value="GLL06929.1"/>
    <property type="molecule type" value="Genomic_DNA"/>
</dbReference>
<keyword evidence="2" id="KW-1185">Reference proteome</keyword>
<evidence type="ECO:0000313" key="2">
    <source>
        <dbReference type="Proteomes" id="UP001143480"/>
    </source>
</evidence>
<proteinExistence type="predicted"/>
<reference evidence="1" key="2">
    <citation type="submission" date="2023-01" db="EMBL/GenBank/DDBJ databases">
        <authorList>
            <person name="Sun Q."/>
            <person name="Evtushenko L."/>
        </authorList>
    </citation>
    <scope>NUCLEOTIDE SEQUENCE</scope>
    <source>
        <strain evidence="1">VKM Ac-1321</strain>
    </source>
</reference>
<name>A0A9W6NRT4_9ACTN</name>
<evidence type="ECO:0000313" key="1">
    <source>
        <dbReference type="EMBL" id="GLL06929.1"/>
    </source>
</evidence>
<dbReference type="AlphaFoldDB" id="A0A9W6NRT4"/>
<sequence>MFEQMTNAEALTRLWGAFLKTPGVPTADALAAELEKDEVDGLIATTHIAEALARRPAPERSDLSRLLVSRLFRNYKLGLGLLKATAKAEVPAPSVPLPQRASNVEGLDLIRPADLPKLTDKTLGGRDRLLLEGLDLAGAETISLTELERRCDDAADATSITYLRAAMGLLAPHLTGHTSYTHRRSQKLTKTPETTQDHLIEQLGFRAAQSRRKDLPGLSPANFLAANYWRSDFPQAIKRFQTKLKSLKLEPTDILVNSPRVLAKLSMTIAQQDLAELSIRPLIGDRGVSVLRVTKAYQGPELRKALEDIGAAPSPYQLYELMDLGKQLPGSDYDLDTYADLAALITSSRFAHLRRIAAGKGTLSPACAMLEHLVLGLTDSLGPKRHDPLTANALATLYTLLDLVVATDLSPALLLRVADLMIDEISLVLAAAKYYTWTDYREVRWQILAERAPSIKDLAGDRIEVSSHLMTSGMDALATALFIALSTRGHHDVVRATESLDYFEFSGLLGKLKTGATAAPHQDVLVAALNPSTPFDKPAADKLIGQVQSSILSGPGDTPFALIIDTTLEVDPADTGGRSQLDEILHALLEAVAAGRLEIFLCKSFQKYASLGTGKVAGGDLTLLTSKGNLESAHARYEALAQDLALALDEHDEAQTIIHMLRHAHRDELALVHNAAANAKFVDDFCWPTDRLNQRQGSSYVDGIPLLLRATLSGDVDELFDKKLTWLDRRDSFSFLRTSYVGGISAANNIEGPFVRLNLGHESRAMLVEYLYAVGHLATCTLPGRPVLSGKPLDLAALSMVSIREHLDALAVVPSTDTTGVERYRSNIFASYCLVAAAVMPSPADAVPLLVEFFARPGTRGTTETQRLLARALFTNLNNLFQAEPAFLTALGNAAAVLPPKEAARLAPGLKPKVDDIVLLGPPAQRLSDLLS</sequence>
<dbReference type="RefSeq" id="WP_271190036.1">
    <property type="nucleotide sequence ID" value="NZ_BSFP01000081.1"/>
</dbReference>